<name>A0A0J1IS03_9FIRM</name>
<sequence length="204" mass="23113">METNYRAAYDKYWNDIKKKLPEEVSAYRAVTFNSINHQFELNFFGSAYVFDCLSERICRKGDKYVPDIMGSIIMLNYLAYAGPFRKKENRWVSLKEIANGGALFYPAFQKNSIIPLIKAFGWQSQKLLVSAAAMNGKPTNLGDASVTFQAFPEIPMCVIVWEGDEEVQANATILFDPSVKDFLHIESIIGLGMYLSEKLVNSFS</sequence>
<dbReference type="InterPro" id="IPR024264">
    <property type="entry name" value="DUF3786"/>
</dbReference>
<keyword evidence="3" id="KW-1185">Reference proteome</keyword>
<protein>
    <recommendedName>
        <fullName evidence="1">DUF3786 domain-containing protein</fullName>
    </recommendedName>
</protein>
<dbReference type="PATRIC" id="fig|476652.3.peg.673"/>
<dbReference type="Proteomes" id="UP000036356">
    <property type="component" value="Unassembled WGS sequence"/>
</dbReference>
<dbReference type="Pfam" id="PF12654">
    <property type="entry name" value="DUF3786"/>
    <property type="match status" value="1"/>
</dbReference>
<evidence type="ECO:0000259" key="1">
    <source>
        <dbReference type="Pfam" id="PF12654"/>
    </source>
</evidence>
<dbReference type="EMBL" id="LDZY01000002">
    <property type="protein sequence ID" value="KLU67446.1"/>
    <property type="molecule type" value="Genomic_DNA"/>
</dbReference>
<proteinExistence type="predicted"/>
<feature type="domain" description="DUF3786" evidence="1">
    <location>
        <begin position="21"/>
        <end position="197"/>
    </location>
</feature>
<dbReference type="STRING" id="476652.DEAC_c06580"/>
<accession>A0A0J1IS03</accession>
<comment type="caution">
    <text evidence="2">The sequence shown here is derived from an EMBL/GenBank/DDBJ whole genome shotgun (WGS) entry which is preliminary data.</text>
</comment>
<reference evidence="2 3" key="1">
    <citation type="submission" date="2015-06" db="EMBL/GenBank/DDBJ databases">
        <title>Draft genome of the moderately acidophilic sulfate reducer Candidatus Desulfosporosinus acididurans strain M1.</title>
        <authorList>
            <person name="Poehlein A."/>
            <person name="Petzsch P."/>
            <person name="Johnson B.D."/>
            <person name="Schloemann M."/>
            <person name="Daniel R."/>
            <person name="Muehling M."/>
        </authorList>
    </citation>
    <scope>NUCLEOTIDE SEQUENCE [LARGE SCALE GENOMIC DNA]</scope>
    <source>
        <strain evidence="2 3">M1</strain>
    </source>
</reference>
<organism evidence="2 3">
    <name type="scientific">Desulfosporosinus acididurans</name>
    <dbReference type="NCBI Taxonomy" id="476652"/>
    <lineage>
        <taxon>Bacteria</taxon>
        <taxon>Bacillati</taxon>
        <taxon>Bacillota</taxon>
        <taxon>Clostridia</taxon>
        <taxon>Eubacteriales</taxon>
        <taxon>Desulfitobacteriaceae</taxon>
        <taxon>Desulfosporosinus</taxon>
    </lineage>
</organism>
<evidence type="ECO:0000313" key="3">
    <source>
        <dbReference type="Proteomes" id="UP000036356"/>
    </source>
</evidence>
<dbReference type="RefSeq" id="WP_053006265.1">
    <property type="nucleotide sequence ID" value="NZ_LDZY01000002.1"/>
</dbReference>
<gene>
    <name evidence="2" type="ORF">DEAC_c06580</name>
</gene>
<evidence type="ECO:0000313" key="2">
    <source>
        <dbReference type="EMBL" id="KLU67446.1"/>
    </source>
</evidence>
<dbReference type="AlphaFoldDB" id="A0A0J1IS03"/>